<name>A0A8S5MNL5_9CAUD</name>
<protein>
    <submittedName>
        <fullName evidence="2">Uncharacterized protein</fullName>
    </submittedName>
</protein>
<sequence>MRYKKPCKSRAHRRGVKYAGKYNDNAREN</sequence>
<dbReference type="EMBL" id="BK014944">
    <property type="protein sequence ID" value="DAD83840.1"/>
    <property type="molecule type" value="Genomic_DNA"/>
</dbReference>
<organism evidence="2">
    <name type="scientific">Myoviridae sp. ctJfU3</name>
    <dbReference type="NCBI Taxonomy" id="2826638"/>
    <lineage>
        <taxon>Viruses</taxon>
        <taxon>Duplodnaviria</taxon>
        <taxon>Heunggongvirae</taxon>
        <taxon>Uroviricota</taxon>
        <taxon>Caudoviricetes</taxon>
    </lineage>
</organism>
<proteinExistence type="predicted"/>
<accession>A0A8S5MNL5</accession>
<feature type="region of interest" description="Disordered" evidence="1">
    <location>
        <begin position="1"/>
        <end position="29"/>
    </location>
</feature>
<feature type="compositionally biased region" description="Basic residues" evidence="1">
    <location>
        <begin position="1"/>
        <end position="16"/>
    </location>
</feature>
<evidence type="ECO:0000256" key="1">
    <source>
        <dbReference type="SAM" id="MobiDB-lite"/>
    </source>
</evidence>
<reference evidence="2" key="1">
    <citation type="journal article" date="2021" name="Proc. Natl. Acad. Sci. U.S.A.">
        <title>A Catalog of Tens of Thousands of Viruses from Human Metagenomes Reveals Hidden Associations with Chronic Diseases.</title>
        <authorList>
            <person name="Tisza M.J."/>
            <person name="Buck C.B."/>
        </authorList>
    </citation>
    <scope>NUCLEOTIDE SEQUENCE</scope>
    <source>
        <strain evidence="2">CtJfU3</strain>
    </source>
</reference>
<evidence type="ECO:0000313" key="2">
    <source>
        <dbReference type="EMBL" id="DAD83840.1"/>
    </source>
</evidence>